<dbReference type="RefSeq" id="WP_166324321.1">
    <property type="nucleotide sequence ID" value="NZ_CP049934.1"/>
</dbReference>
<dbReference type="PROSITE" id="PS51257">
    <property type="entry name" value="PROKAR_LIPOPROTEIN"/>
    <property type="match status" value="1"/>
</dbReference>
<dbReference type="EMBL" id="CP049934">
    <property type="protein sequence ID" value="QIM16831.1"/>
    <property type="molecule type" value="Genomic_DNA"/>
</dbReference>
<evidence type="ECO:0000313" key="2">
    <source>
        <dbReference type="EMBL" id="QIM16831.1"/>
    </source>
</evidence>
<protein>
    <recommendedName>
        <fullName evidence="4">DUF4439 domain-containing protein</fullName>
    </recommendedName>
</protein>
<keyword evidence="1" id="KW-0732">Signal</keyword>
<name>A0A6G8FKE9_9MICO</name>
<keyword evidence="3" id="KW-1185">Reference proteome</keyword>
<dbReference type="KEGG" id="lins:G7067_11145"/>
<dbReference type="Proteomes" id="UP000501387">
    <property type="component" value="Chromosome"/>
</dbReference>
<gene>
    <name evidence="2" type="ORF">G7067_11145</name>
</gene>
<evidence type="ECO:0000313" key="3">
    <source>
        <dbReference type="Proteomes" id="UP000501387"/>
    </source>
</evidence>
<dbReference type="AlphaFoldDB" id="A0A6G8FKE9"/>
<feature type="signal peptide" evidence="1">
    <location>
        <begin position="1"/>
        <end position="32"/>
    </location>
</feature>
<reference evidence="2 3" key="1">
    <citation type="submission" date="2020-03" db="EMBL/GenBank/DDBJ databases">
        <title>Leucobacter sp. nov., isolated from beetles.</title>
        <authorList>
            <person name="Hyun D.-W."/>
            <person name="Bae J.-W."/>
        </authorList>
    </citation>
    <scope>NUCLEOTIDE SEQUENCE [LARGE SCALE GENOMIC DNA]</scope>
    <source>
        <strain evidence="2 3">HDW9B</strain>
    </source>
</reference>
<organism evidence="2 3">
    <name type="scientific">Leucobacter insecticola</name>
    <dbReference type="NCBI Taxonomy" id="2714934"/>
    <lineage>
        <taxon>Bacteria</taxon>
        <taxon>Bacillati</taxon>
        <taxon>Actinomycetota</taxon>
        <taxon>Actinomycetes</taxon>
        <taxon>Micrococcales</taxon>
        <taxon>Microbacteriaceae</taxon>
        <taxon>Leucobacter</taxon>
    </lineage>
</organism>
<proteinExistence type="predicted"/>
<evidence type="ECO:0000256" key="1">
    <source>
        <dbReference type="SAM" id="SignalP"/>
    </source>
</evidence>
<feature type="chain" id="PRO_5026032607" description="DUF4439 domain-containing protein" evidence="1">
    <location>
        <begin position="33"/>
        <end position="185"/>
    </location>
</feature>
<evidence type="ECO:0008006" key="4">
    <source>
        <dbReference type="Google" id="ProtNLM"/>
    </source>
</evidence>
<sequence length="185" mass="19455">MGNLRRRETIGLLRNAAILLGFAFLASGCSQAEEPVEPEVLSASAAGGVYLDAVCAVNDAWDTADLELDRLRIGLGRGEGDAAALQAALREVASASKSAAAELSSEDQIWPSAAQDPVDKVRKTLIADQTQAERVAKLSAAELAEYSWEGSETISKAAAEARAALDLPADGALACTQWREQQDGR</sequence>
<accession>A0A6G8FKE9</accession>